<protein>
    <submittedName>
        <fullName evidence="2">Uncharacterized protein</fullName>
    </submittedName>
</protein>
<accession>A0ABT5SV43</accession>
<sequence length="127" mass="12611">MAAVPEVVTATLAAPAAVEPLPSTTVLPGSPVAPTAWAGVPGLVRRPTSLIRLSPRVRPASSEPAAPVPPGAVVSEPPLPVVGGGPGEAVTGTVGGPPRRAPIRRAPVPGTPVAEERPVWGPPHPAR</sequence>
<feature type="region of interest" description="Disordered" evidence="1">
    <location>
        <begin position="56"/>
        <end position="127"/>
    </location>
</feature>
<dbReference type="RefSeq" id="WP_274201262.1">
    <property type="nucleotide sequence ID" value="NZ_JAQZAO010000006.1"/>
</dbReference>
<feature type="compositionally biased region" description="Low complexity" evidence="1">
    <location>
        <begin position="56"/>
        <end position="76"/>
    </location>
</feature>
<evidence type="ECO:0000313" key="2">
    <source>
        <dbReference type="EMBL" id="MDD7966730.1"/>
    </source>
</evidence>
<keyword evidence="3" id="KW-1185">Reference proteome</keyword>
<reference evidence="2 3" key="1">
    <citation type="submission" date="2023-02" db="EMBL/GenBank/DDBJ databases">
        <title>Genome sequencing required for Actinomycetospora new species description.</title>
        <authorList>
            <person name="Saimee Y."/>
            <person name="Duangmal K."/>
        </authorList>
    </citation>
    <scope>NUCLEOTIDE SEQUENCE [LARGE SCALE GENOMIC DNA]</scope>
    <source>
        <strain evidence="2 3">DW7H6</strain>
    </source>
</reference>
<proteinExistence type="predicted"/>
<dbReference type="EMBL" id="JAQZAO010000006">
    <property type="protein sequence ID" value="MDD7966730.1"/>
    <property type="molecule type" value="Genomic_DNA"/>
</dbReference>
<evidence type="ECO:0000256" key="1">
    <source>
        <dbReference type="SAM" id="MobiDB-lite"/>
    </source>
</evidence>
<organism evidence="2 3">
    <name type="scientific">Actinomycetospora lemnae</name>
    <dbReference type="NCBI Taxonomy" id="3019891"/>
    <lineage>
        <taxon>Bacteria</taxon>
        <taxon>Bacillati</taxon>
        <taxon>Actinomycetota</taxon>
        <taxon>Actinomycetes</taxon>
        <taxon>Pseudonocardiales</taxon>
        <taxon>Pseudonocardiaceae</taxon>
        <taxon>Actinomycetospora</taxon>
    </lineage>
</organism>
<feature type="compositionally biased region" description="Low complexity" evidence="1">
    <location>
        <begin position="88"/>
        <end position="108"/>
    </location>
</feature>
<comment type="caution">
    <text evidence="2">The sequence shown here is derived from an EMBL/GenBank/DDBJ whole genome shotgun (WGS) entry which is preliminary data.</text>
</comment>
<evidence type="ECO:0000313" key="3">
    <source>
        <dbReference type="Proteomes" id="UP001300763"/>
    </source>
</evidence>
<dbReference type="Proteomes" id="UP001300763">
    <property type="component" value="Unassembled WGS sequence"/>
</dbReference>
<gene>
    <name evidence="2" type="ORF">PGB27_15455</name>
</gene>
<name>A0ABT5SV43_9PSEU</name>